<keyword evidence="12" id="KW-1185">Reference proteome</keyword>
<evidence type="ECO:0000256" key="8">
    <source>
        <dbReference type="SAM" id="MobiDB-lite"/>
    </source>
</evidence>
<dbReference type="PANTHER" id="PTHR48022:SF72">
    <property type="entry name" value="MAJOR FACILITATOR SUPERFAMILY (MFS) PROFILE DOMAIN-CONTAINING PROTEIN-RELATED"/>
    <property type="match status" value="1"/>
</dbReference>
<dbReference type="PROSITE" id="PS00217">
    <property type="entry name" value="SUGAR_TRANSPORT_2"/>
    <property type="match status" value="1"/>
</dbReference>
<evidence type="ECO:0000256" key="2">
    <source>
        <dbReference type="ARBA" id="ARBA00010992"/>
    </source>
</evidence>
<keyword evidence="6 9" id="KW-0472">Membrane</keyword>
<reference evidence="11" key="1">
    <citation type="submission" date="2022-07" db="EMBL/GenBank/DDBJ databases">
        <title>Fungi with potential for degradation of polypropylene.</title>
        <authorList>
            <person name="Gostincar C."/>
        </authorList>
    </citation>
    <scope>NUCLEOTIDE SEQUENCE</scope>
    <source>
        <strain evidence="11">EXF-13308</strain>
    </source>
</reference>
<feature type="transmembrane region" description="Helical" evidence="9">
    <location>
        <begin position="86"/>
        <end position="105"/>
    </location>
</feature>
<dbReference type="InterPro" id="IPR036259">
    <property type="entry name" value="MFS_trans_sf"/>
</dbReference>
<evidence type="ECO:0000256" key="4">
    <source>
        <dbReference type="ARBA" id="ARBA00022692"/>
    </source>
</evidence>
<feature type="transmembrane region" description="Helical" evidence="9">
    <location>
        <begin position="368"/>
        <end position="390"/>
    </location>
</feature>
<feature type="transmembrane region" description="Helical" evidence="9">
    <location>
        <begin position="432"/>
        <end position="451"/>
    </location>
</feature>
<dbReference type="NCBIfam" id="TIGR00879">
    <property type="entry name" value="SP"/>
    <property type="match status" value="1"/>
</dbReference>
<dbReference type="SUPFAM" id="SSF103473">
    <property type="entry name" value="MFS general substrate transporter"/>
    <property type="match status" value="1"/>
</dbReference>
<keyword evidence="4 9" id="KW-0812">Transmembrane</keyword>
<feature type="region of interest" description="Disordered" evidence="8">
    <location>
        <begin position="476"/>
        <end position="506"/>
    </location>
</feature>
<dbReference type="GO" id="GO:0016020">
    <property type="term" value="C:membrane"/>
    <property type="evidence" value="ECO:0007669"/>
    <property type="project" value="UniProtKB-SubCell"/>
</dbReference>
<feature type="transmembrane region" description="Helical" evidence="9">
    <location>
        <begin position="336"/>
        <end position="356"/>
    </location>
</feature>
<accession>A0AA38VHY8</accession>
<dbReference type="Proteomes" id="UP001174694">
    <property type="component" value="Unassembled WGS sequence"/>
</dbReference>
<feature type="transmembrane region" description="Helical" evidence="9">
    <location>
        <begin position="302"/>
        <end position="324"/>
    </location>
</feature>
<feature type="transmembrane region" description="Helical" evidence="9">
    <location>
        <begin position="12"/>
        <end position="31"/>
    </location>
</feature>
<feature type="transmembrane region" description="Helical" evidence="9">
    <location>
        <begin position="150"/>
        <end position="174"/>
    </location>
</feature>
<comment type="caution">
    <text evidence="11">The sequence shown here is derived from an EMBL/GenBank/DDBJ whole genome shotgun (WGS) entry which is preliminary data.</text>
</comment>
<gene>
    <name evidence="11" type="ORF">NKR23_g6401</name>
</gene>
<feature type="transmembrane region" description="Helical" evidence="9">
    <location>
        <begin position="55"/>
        <end position="79"/>
    </location>
</feature>
<sequence>MAYRHTWFKPGFQTQLAITANCLHAFLLFGYDQGVFGGLITNPDFLDVVKHPSTAFLGFIVSSYNLGCLFGCILNFFIGGKLGRRLALWLAMFLISAGAVLQTASYGVPQLIIGLIVTGLGVGIDTSTVPMYQAELCKSHVRGRLVTTEVLFTALGIAIAYFFAFGMSFVGGAIAWRLPIAVQIVPAMVISVVLFGLPETPRWLIERGRTDEAVRVMCQVYGATPDDEYVQNEKAAIIETLEIENQDPFRWTNVFKKDRVQTGWRALLAIAALSANQWAGINVVVFYIATVLEDNVGLARNTALVAGGCINLAFAVGSLVPGLFLDRIGRRKPMMIGAVGMGFTLMIISILLSFKGTDKERVTSKACIAFFVIYMLFFGASLNAIPWCYAPEILPLKARARGTSLAVMVNWVWVFTIVMVTPTMIANITWKAWLVFMSCNFAIAPMVYFWFPETSRLSLEEIDHIFIKEDDNLVEGEAATETSDSQSSEKVSGAVRADNSNVKHIE</sequence>
<dbReference type="EMBL" id="JANBVO010000018">
    <property type="protein sequence ID" value="KAJ9143785.1"/>
    <property type="molecule type" value="Genomic_DNA"/>
</dbReference>
<feature type="transmembrane region" description="Helical" evidence="9">
    <location>
        <begin position="266"/>
        <end position="290"/>
    </location>
</feature>
<organism evidence="11 12">
    <name type="scientific">Pleurostoma richardsiae</name>
    <dbReference type="NCBI Taxonomy" id="41990"/>
    <lineage>
        <taxon>Eukaryota</taxon>
        <taxon>Fungi</taxon>
        <taxon>Dikarya</taxon>
        <taxon>Ascomycota</taxon>
        <taxon>Pezizomycotina</taxon>
        <taxon>Sordariomycetes</taxon>
        <taxon>Sordariomycetidae</taxon>
        <taxon>Calosphaeriales</taxon>
        <taxon>Pleurostomataceae</taxon>
        <taxon>Pleurostoma</taxon>
    </lineage>
</organism>
<dbReference type="PANTHER" id="PTHR48022">
    <property type="entry name" value="PLASTIDIC GLUCOSE TRANSPORTER 4"/>
    <property type="match status" value="1"/>
</dbReference>
<evidence type="ECO:0000313" key="12">
    <source>
        <dbReference type="Proteomes" id="UP001174694"/>
    </source>
</evidence>
<protein>
    <submittedName>
        <fullName evidence="11">General substrate transporter</fullName>
    </submittedName>
</protein>
<comment type="subcellular location">
    <subcellularLocation>
        <location evidence="1">Membrane</location>
        <topology evidence="1">Multi-pass membrane protein</topology>
    </subcellularLocation>
</comment>
<keyword evidence="5 9" id="KW-1133">Transmembrane helix</keyword>
<evidence type="ECO:0000256" key="9">
    <source>
        <dbReference type="SAM" id="Phobius"/>
    </source>
</evidence>
<name>A0AA38VHY8_9PEZI</name>
<feature type="compositionally biased region" description="Polar residues" evidence="8">
    <location>
        <begin position="480"/>
        <end position="490"/>
    </location>
</feature>
<dbReference type="PROSITE" id="PS50850">
    <property type="entry name" value="MFS"/>
    <property type="match status" value="1"/>
</dbReference>
<evidence type="ECO:0000313" key="11">
    <source>
        <dbReference type="EMBL" id="KAJ9143785.1"/>
    </source>
</evidence>
<dbReference type="PRINTS" id="PR00171">
    <property type="entry name" value="SUGRTRNSPORT"/>
</dbReference>
<dbReference type="InterPro" id="IPR003663">
    <property type="entry name" value="Sugar/inositol_transpt"/>
</dbReference>
<evidence type="ECO:0000256" key="5">
    <source>
        <dbReference type="ARBA" id="ARBA00022989"/>
    </source>
</evidence>
<evidence type="ECO:0000256" key="1">
    <source>
        <dbReference type="ARBA" id="ARBA00004141"/>
    </source>
</evidence>
<feature type="transmembrane region" description="Helical" evidence="9">
    <location>
        <begin position="111"/>
        <end position="129"/>
    </location>
</feature>
<dbReference type="InterPro" id="IPR005828">
    <property type="entry name" value="MFS_sugar_transport-like"/>
</dbReference>
<dbReference type="FunFam" id="1.20.1250.20:FF:000134">
    <property type="entry name" value="MFS sugar transporter protein"/>
    <property type="match status" value="1"/>
</dbReference>
<dbReference type="InterPro" id="IPR020846">
    <property type="entry name" value="MFS_dom"/>
</dbReference>
<dbReference type="Pfam" id="PF00083">
    <property type="entry name" value="Sugar_tr"/>
    <property type="match status" value="1"/>
</dbReference>
<keyword evidence="3 7" id="KW-0813">Transport</keyword>
<comment type="similarity">
    <text evidence="2 7">Belongs to the major facilitator superfamily. Sugar transporter (TC 2.A.1.1) family.</text>
</comment>
<evidence type="ECO:0000259" key="10">
    <source>
        <dbReference type="PROSITE" id="PS50850"/>
    </source>
</evidence>
<evidence type="ECO:0000256" key="6">
    <source>
        <dbReference type="ARBA" id="ARBA00023136"/>
    </source>
</evidence>
<dbReference type="AlphaFoldDB" id="A0AA38VHY8"/>
<dbReference type="Gene3D" id="1.20.1250.20">
    <property type="entry name" value="MFS general substrate transporter like domains"/>
    <property type="match status" value="1"/>
</dbReference>
<evidence type="ECO:0000256" key="3">
    <source>
        <dbReference type="ARBA" id="ARBA00022448"/>
    </source>
</evidence>
<proteinExistence type="inferred from homology"/>
<feature type="transmembrane region" description="Helical" evidence="9">
    <location>
        <begin position="402"/>
        <end position="426"/>
    </location>
</feature>
<feature type="transmembrane region" description="Helical" evidence="9">
    <location>
        <begin position="180"/>
        <end position="197"/>
    </location>
</feature>
<dbReference type="InterPro" id="IPR005829">
    <property type="entry name" value="Sugar_transporter_CS"/>
</dbReference>
<dbReference type="InterPro" id="IPR050360">
    <property type="entry name" value="MFS_Sugar_Transporters"/>
</dbReference>
<dbReference type="GO" id="GO:0005351">
    <property type="term" value="F:carbohydrate:proton symporter activity"/>
    <property type="evidence" value="ECO:0007669"/>
    <property type="project" value="TreeGrafter"/>
</dbReference>
<feature type="domain" description="Major facilitator superfamily (MFS) profile" evidence="10">
    <location>
        <begin position="18"/>
        <end position="455"/>
    </location>
</feature>
<evidence type="ECO:0000256" key="7">
    <source>
        <dbReference type="RuleBase" id="RU003346"/>
    </source>
</evidence>